<accession>J9C5Z5</accession>
<sequence>MEWQANVLAPRILMPLKTTKEKLTRVLSRLHNEKQNLRSAEIMQLAIEEVAAFFDVSKLAAELRAIDVGFDQAMGTFVHVDGRYYPPYSFRSGALKKNQTFVIDEMNALYEANMSKEFSEMVFSGKVVYVNAMFCINDLQYVIRHEAGSLELTEYALEHVDECCLIFDRKYLVSVLVNYMMILFIECVFSIGM</sequence>
<reference evidence="1 2" key="1">
    <citation type="submission" date="2012-04" db="EMBL/GenBank/DDBJ databases">
        <title>The Genome Sequence of Bacillus cereus HuA2-1.</title>
        <authorList>
            <consortium name="The Broad Institute Genome Sequencing Platform"/>
            <consortium name="The Broad Institute Genome Sequencing Center for Infectious Disease"/>
            <person name="Feldgarden M."/>
            <person name="Van der Auwera G.A."/>
            <person name="Mahillon J."/>
            <person name="Duprez V."/>
            <person name="Timmery S."/>
            <person name="Mattelet C."/>
            <person name="Dierick K."/>
            <person name="Sun M."/>
            <person name="Yu Z."/>
            <person name="Zhu L."/>
            <person name="Hu X."/>
            <person name="Shank E.B."/>
            <person name="Swiecicka I."/>
            <person name="Hansen B.M."/>
            <person name="Andrup L."/>
            <person name="Young S.K."/>
            <person name="Zeng Q."/>
            <person name="Gargeya S."/>
            <person name="Fitzgerald M."/>
            <person name="Haas B."/>
            <person name="Abouelleil A."/>
            <person name="Alvarado L."/>
            <person name="Arachchi H.M."/>
            <person name="Berlin A."/>
            <person name="Chapman S.B."/>
            <person name="Goldberg J."/>
            <person name="Griggs A."/>
            <person name="Gujja S."/>
            <person name="Hansen M."/>
            <person name="Howarth C."/>
            <person name="Imamovic A."/>
            <person name="Larimer J."/>
            <person name="McCowen C."/>
            <person name="Montmayeur A."/>
            <person name="Murphy C."/>
            <person name="Neiman D."/>
            <person name="Pearson M."/>
            <person name="Priest M."/>
            <person name="Roberts A."/>
            <person name="Saif S."/>
            <person name="Shea T."/>
            <person name="Sisk P."/>
            <person name="Sykes S."/>
            <person name="Wortman J."/>
            <person name="Nusbaum C."/>
            <person name="Birren B."/>
        </authorList>
    </citation>
    <scope>NUCLEOTIDE SEQUENCE [LARGE SCALE GENOMIC DNA]</scope>
    <source>
        <strain evidence="1 2">HuA2-1</strain>
    </source>
</reference>
<dbReference type="HOGENOM" id="CLU_1406261_0_0_9"/>
<dbReference type="EMBL" id="AHDV01000009">
    <property type="protein sequence ID" value="EJV86821.1"/>
    <property type="molecule type" value="Genomic_DNA"/>
</dbReference>
<dbReference type="PATRIC" id="fig|1053201.3.peg.1759"/>
<dbReference type="Proteomes" id="UP000004136">
    <property type="component" value="Unassembled WGS sequence"/>
</dbReference>
<evidence type="ECO:0000313" key="2">
    <source>
        <dbReference type="Proteomes" id="UP000004136"/>
    </source>
</evidence>
<dbReference type="AlphaFoldDB" id="J9C5Z5"/>
<proteinExistence type="predicted"/>
<evidence type="ECO:0000313" key="1">
    <source>
        <dbReference type="EMBL" id="EJV86821.1"/>
    </source>
</evidence>
<comment type="caution">
    <text evidence="1">The sequence shown here is derived from an EMBL/GenBank/DDBJ whole genome shotgun (WGS) entry which is preliminary data.</text>
</comment>
<organism evidence="1 2">
    <name type="scientific">Bacillus cereus HuA2-1</name>
    <dbReference type="NCBI Taxonomy" id="1053201"/>
    <lineage>
        <taxon>Bacteria</taxon>
        <taxon>Bacillati</taxon>
        <taxon>Bacillota</taxon>
        <taxon>Bacilli</taxon>
        <taxon>Bacillales</taxon>
        <taxon>Bacillaceae</taxon>
        <taxon>Bacillus</taxon>
        <taxon>Bacillus cereus group</taxon>
    </lineage>
</organism>
<gene>
    <name evidence="1" type="ORF">IG3_01711</name>
</gene>
<protein>
    <submittedName>
        <fullName evidence="1">Uncharacterized protein</fullName>
    </submittedName>
</protein>
<name>J9C5Z5_BACCE</name>